<dbReference type="AlphaFoldDB" id="A0A0S4TT39"/>
<evidence type="ECO:0000313" key="1">
    <source>
        <dbReference type="EMBL" id="CUV13218.1"/>
    </source>
</evidence>
<sequence>MPHAQLAALANDVTKPFGDPATLALAAEAIAKRRLPR</sequence>
<dbReference type="EMBL" id="LN899819">
    <property type="protein sequence ID" value="CUV13218.1"/>
    <property type="molecule type" value="Genomic_DNA"/>
</dbReference>
<protein>
    <submittedName>
        <fullName evidence="1">Dehydrogluconate dehydrogenase, cytochrome c subunit</fullName>
    </submittedName>
</protein>
<name>A0A0S4TT39_RALSL</name>
<gene>
    <name evidence="1" type="ORF">RUN39_v1_530062</name>
</gene>
<reference evidence="1" key="1">
    <citation type="submission" date="2015-10" db="EMBL/GenBank/DDBJ databases">
        <authorList>
            <person name="Gilbert D.G."/>
        </authorList>
    </citation>
    <scope>NUCLEOTIDE SEQUENCE</scope>
    <source>
        <strain evidence="1">Phyl III-seqv23</strain>
    </source>
</reference>
<proteinExistence type="predicted"/>
<accession>A0A0S4TT39</accession>
<organism evidence="1">
    <name type="scientific">Ralstonia solanacearum</name>
    <name type="common">Pseudomonas solanacearum</name>
    <dbReference type="NCBI Taxonomy" id="305"/>
    <lineage>
        <taxon>Bacteria</taxon>
        <taxon>Pseudomonadati</taxon>
        <taxon>Pseudomonadota</taxon>
        <taxon>Betaproteobacteria</taxon>
        <taxon>Burkholderiales</taxon>
        <taxon>Burkholderiaceae</taxon>
        <taxon>Ralstonia</taxon>
        <taxon>Ralstonia solanacearum species complex</taxon>
    </lineage>
</organism>